<dbReference type="Proteomes" id="UP000238541">
    <property type="component" value="Unassembled WGS sequence"/>
</dbReference>
<name>A0A2S6FET9_9PSED</name>
<proteinExistence type="predicted"/>
<gene>
    <name evidence="2" type="ORF">CD175_27420</name>
</gene>
<evidence type="ECO:0000256" key="1">
    <source>
        <dbReference type="SAM" id="MobiDB-lite"/>
    </source>
</evidence>
<reference evidence="3" key="1">
    <citation type="submission" date="2017-06" db="EMBL/GenBank/DDBJ databases">
        <authorList>
            <person name="Furmanczyk E.M."/>
        </authorList>
    </citation>
    <scope>NUCLEOTIDE SEQUENCE [LARGE SCALE GENOMIC DNA]</scope>
    <source>
        <strain evidence="3">AP3_16</strain>
    </source>
</reference>
<evidence type="ECO:0000313" key="2">
    <source>
        <dbReference type="EMBL" id="PPK35921.1"/>
    </source>
</evidence>
<keyword evidence="3" id="KW-1185">Reference proteome</keyword>
<feature type="region of interest" description="Disordered" evidence="1">
    <location>
        <begin position="47"/>
        <end position="102"/>
    </location>
</feature>
<evidence type="ECO:0000313" key="3">
    <source>
        <dbReference type="Proteomes" id="UP000238541"/>
    </source>
</evidence>
<feature type="compositionally biased region" description="Acidic residues" evidence="1">
    <location>
        <begin position="65"/>
        <end position="84"/>
    </location>
</feature>
<dbReference type="RefSeq" id="WP_104451259.1">
    <property type="nucleotide sequence ID" value="NZ_NIRS01000008.1"/>
</dbReference>
<organism evidence="2 3">
    <name type="scientific">Pseudomonas laurylsulfatiphila</name>
    <dbReference type="NCBI Taxonomy" id="2011015"/>
    <lineage>
        <taxon>Bacteria</taxon>
        <taxon>Pseudomonadati</taxon>
        <taxon>Pseudomonadota</taxon>
        <taxon>Gammaproteobacteria</taxon>
        <taxon>Pseudomonadales</taxon>
        <taxon>Pseudomonadaceae</taxon>
        <taxon>Pseudomonas</taxon>
    </lineage>
</organism>
<accession>A0A2S6FET9</accession>
<protein>
    <submittedName>
        <fullName evidence="2">Uncharacterized protein</fullName>
    </submittedName>
</protein>
<sequence>MAIFLQVRLAENPYVGWWVYLPAYFSRLSLFPSFNCTYDVLDLLNEPVDTDGEELTDERTALDTDPTEPDTDGDGSTDKEDVDVGADPLNPNSSPGNGKPVIDVTNIKGLLWVGQTIDGE</sequence>
<dbReference type="AlphaFoldDB" id="A0A2S6FET9"/>
<comment type="caution">
    <text evidence="2">The sequence shown here is derived from an EMBL/GenBank/DDBJ whole genome shotgun (WGS) entry which is preliminary data.</text>
</comment>
<dbReference type="EMBL" id="NIRS01000008">
    <property type="protein sequence ID" value="PPK35921.1"/>
    <property type="molecule type" value="Genomic_DNA"/>
</dbReference>